<dbReference type="AlphaFoldDB" id="A0A392PFG9"/>
<keyword evidence="1" id="KW-0347">Helicase</keyword>
<accession>A0A392PFG9</accession>
<comment type="caution">
    <text evidence="1">The sequence shown here is derived from an EMBL/GenBank/DDBJ whole genome shotgun (WGS) entry which is preliminary data.</text>
</comment>
<keyword evidence="1" id="KW-0547">Nucleotide-binding</keyword>
<feature type="non-terminal residue" evidence="1">
    <location>
        <position position="1"/>
    </location>
</feature>
<gene>
    <name evidence="1" type="ORF">A2U01_0031147</name>
</gene>
<sequence length="139" mass="16175">RRNFGVSVVKSDIRLDNRSVVPYNPKLIVKYQAHVNIEYCNKSNCIKYLFKYITKGVDRVTAALEVDDGEAVDEIKQYYDCRVIYKENSDLGSVLSRNEGKNTMFLAWMEANRCFSSGRLLTYAQFPSKFTYDSDDRPW</sequence>
<dbReference type="PANTHER" id="PTHR10492:SF90">
    <property type="entry name" value="ATP-DEPENDENT DNA HELICASE"/>
    <property type="match status" value="1"/>
</dbReference>
<keyword evidence="1" id="KW-0378">Hydrolase</keyword>
<protein>
    <submittedName>
        <fullName evidence="1">ATP-dependent DNA helicase PIF1</fullName>
    </submittedName>
</protein>
<reference evidence="1 2" key="1">
    <citation type="journal article" date="2018" name="Front. Plant Sci.">
        <title>Red Clover (Trifolium pratense) and Zigzag Clover (T. medium) - A Picture of Genomic Similarities and Differences.</title>
        <authorList>
            <person name="Dluhosova J."/>
            <person name="Istvanek J."/>
            <person name="Nedelnik J."/>
            <person name="Repkova J."/>
        </authorList>
    </citation>
    <scope>NUCLEOTIDE SEQUENCE [LARGE SCALE GENOMIC DNA]</scope>
    <source>
        <strain evidence="2">cv. 10/8</strain>
        <tissue evidence="1">Leaf</tissue>
    </source>
</reference>
<dbReference type="GO" id="GO:0004386">
    <property type="term" value="F:helicase activity"/>
    <property type="evidence" value="ECO:0007669"/>
    <property type="project" value="UniProtKB-KW"/>
</dbReference>
<dbReference type="Proteomes" id="UP000265520">
    <property type="component" value="Unassembled WGS sequence"/>
</dbReference>
<organism evidence="1 2">
    <name type="scientific">Trifolium medium</name>
    <dbReference type="NCBI Taxonomy" id="97028"/>
    <lineage>
        <taxon>Eukaryota</taxon>
        <taxon>Viridiplantae</taxon>
        <taxon>Streptophyta</taxon>
        <taxon>Embryophyta</taxon>
        <taxon>Tracheophyta</taxon>
        <taxon>Spermatophyta</taxon>
        <taxon>Magnoliopsida</taxon>
        <taxon>eudicotyledons</taxon>
        <taxon>Gunneridae</taxon>
        <taxon>Pentapetalae</taxon>
        <taxon>rosids</taxon>
        <taxon>fabids</taxon>
        <taxon>Fabales</taxon>
        <taxon>Fabaceae</taxon>
        <taxon>Papilionoideae</taxon>
        <taxon>50 kb inversion clade</taxon>
        <taxon>NPAAA clade</taxon>
        <taxon>Hologalegina</taxon>
        <taxon>IRL clade</taxon>
        <taxon>Trifolieae</taxon>
        <taxon>Trifolium</taxon>
    </lineage>
</organism>
<dbReference type="EMBL" id="LXQA010074852">
    <property type="protein sequence ID" value="MCI10056.1"/>
    <property type="molecule type" value="Genomic_DNA"/>
</dbReference>
<proteinExistence type="predicted"/>
<keyword evidence="2" id="KW-1185">Reference proteome</keyword>
<dbReference type="PANTHER" id="PTHR10492">
    <property type="match status" value="1"/>
</dbReference>
<evidence type="ECO:0000313" key="2">
    <source>
        <dbReference type="Proteomes" id="UP000265520"/>
    </source>
</evidence>
<name>A0A392PFG9_9FABA</name>
<evidence type="ECO:0000313" key="1">
    <source>
        <dbReference type="EMBL" id="MCI10056.1"/>
    </source>
</evidence>
<keyword evidence="1" id="KW-0067">ATP-binding</keyword>